<dbReference type="SUPFAM" id="SSF116965">
    <property type="entry name" value="Hypothetical protein MPN330"/>
    <property type="match status" value="1"/>
</dbReference>
<feature type="coiled-coil region" evidence="1">
    <location>
        <begin position="104"/>
        <end position="143"/>
    </location>
</feature>
<dbReference type="EMBL" id="FOHA01000024">
    <property type="protein sequence ID" value="SES05872.1"/>
    <property type="molecule type" value="Genomic_DNA"/>
</dbReference>
<dbReference type="InterPro" id="IPR011990">
    <property type="entry name" value="TPR-like_helical_dom_sf"/>
</dbReference>
<protein>
    <recommendedName>
        <fullName evidence="4">Tetratricopeptide repeat-containing protein</fullName>
    </recommendedName>
</protein>
<keyword evidence="1" id="KW-0175">Coiled coil</keyword>
<accession>A0A1H9U959</accession>
<name>A0A1H9U959_9LACT</name>
<evidence type="ECO:0000256" key="1">
    <source>
        <dbReference type="SAM" id="Coils"/>
    </source>
</evidence>
<dbReference type="AlphaFoldDB" id="A0A1H9U959"/>
<evidence type="ECO:0000313" key="2">
    <source>
        <dbReference type="EMBL" id="SES05872.1"/>
    </source>
</evidence>
<keyword evidence="3" id="KW-1185">Reference proteome</keyword>
<proteinExistence type="predicted"/>
<dbReference type="Proteomes" id="UP000198948">
    <property type="component" value="Unassembled WGS sequence"/>
</dbReference>
<dbReference type="STRING" id="142588.SAMN04488559_1245"/>
<evidence type="ECO:0000313" key="3">
    <source>
        <dbReference type="Proteomes" id="UP000198948"/>
    </source>
</evidence>
<organism evidence="2 3">
    <name type="scientific">Isobaculum melis</name>
    <dbReference type="NCBI Taxonomy" id="142588"/>
    <lineage>
        <taxon>Bacteria</taxon>
        <taxon>Bacillati</taxon>
        <taxon>Bacillota</taxon>
        <taxon>Bacilli</taxon>
        <taxon>Lactobacillales</taxon>
        <taxon>Carnobacteriaceae</taxon>
        <taxon>Isobaculum</taxon>
    </lineage>
</organism>
<dbReference type="RefSeq" id="WP_092653912.1">
    <property type="nucleotide sequence ID" value="NZ_FOHA01000024.1"/>
</dbReference>
<evidence type="ECO:0008006" key="4">
    <source>
        <dbReference type="Google" id="ProtNLM"/>
    </source>
</evidence>
<dbReference type="OrthoDB" id="1655898at2"/>
<sequence length="319" mass="36885">MGEKIVFPKLYEQYVNQGMASFEAGSMQAAAESFSLAYEIKQEDMVNVLLTTALFQLNRSQDALELVEEKEALYLNDTQLTAFYVQLLIQAEQFEDAKVLIAEKAAMSEEKELWQNLSEFLQQEEERIQVTQIAERIKEIEAKTAITVADATVLMTHLTQIPPAFFQQAVNAILQHPEVQQLAKTNLIEALIDLGIEETYQLLWFGETKEVSLKQVGKVSESSHYHYFQKALKSRLENSNPVAYQGILEEGCAHFYLMYPFHEEVIGQEDSSWLDLYLAYLAQDQSAMERLNQLSEERQQWYTEWFLRFSEQRIIEMGC</sequence>
<gene>
    <name evidence="2" type="ORF">SAMN04488559_1245</name>
</gene>
<reference evidence="2 3" key="1">
    <citation type="submission" date="2016-10" db="EMBL/GenBank/DDBJ databases">
        <authorList>
            <person name="de Groot N.N."/>
        </authorList>
    </citation>
    <scope>NUCLEOTIDE SEQUENCE [LARGE SCALE GENOMIC DNA]</scope>
    <source>
        <strain evidence="2 3">DSM 13760</strain>
    </source>
</reference>
<dbReference type="SUPFAM" id="SSF48452">
    <property type="entry name" value="TPR-like"/>
    <property type="match status" value="1"/>
</dbReference>